<sequence length="164" mass="17274">GDEDHSNGQADPVREATELNGTYENMDTKRTEQNLSAQGSPARSSTMENGLSETEPPHGSTVGSNGYILSKQQEDTVSAPHRTNWSPVGGSTSGHGTKNSPPSASTLRPPEQGSSNSAASPGPSPTERRAETETKNGIVSNTPPPTIHRARKTMSRPASNQTLK</sequence>
<evidence type="ECO:0000313" key="2">
    <source>
        <dbReference type="EMBL" id="KAL0163020.1"/>
    </source>
</evidence>
<evidence type="ECO:0000256" key="1">
    <source>
        <dbReference type="SAM" id="MobiDB-lite"/>
    </source>
</evidence>
<evidence type="ECO:0000313" key="3">
    <source>
        <dbReference type="Proteomes" id="UP001529510"/>
    </source>
</evidence>
<gene>
    <name evidence="2" type="ORF">M9458_042416</name>
</gene>
<dbReference type="EMBL" id="JAMKFB020000021">
    <property type="protein sequence ID" value="KAL0163020.1"/>
    <property type="molecule type" value="Genomic_DNA"/>
</dbReference>
<protein>
    <submittedName>
        <fullName evidence="2">Uncharacterized protein</fullName>
    </submittedName>
</protein>
<feature type="compositionally biased region" description="Polar residues" evidence="1">
    <location>
        <begin position="81"/>
        <end position="106"/>
    </location>
</feature>
<proteinExistence type="predicted"/>
<reference evidence="2 3" key="1">
    <citation type="submission" date="2024-05" db="EMBL/GenBank/DDBJ databases">
        <title>Genome sequencing and assembly of Indian major carp, Cirrhinus mrigala (Hamilton, 1822).</title>
        <authorList>
            <person name="Mohindra V."/>
            <person name="Chowdhury L.M."/>
            <person name="Lal K."/>
            <person name="Jena J.K."/>
        </authorList>
    </citation>
    <scope>NUCLEOTIDE SEQUENCE [LARGE SCALE GENOMIC DNA]</scope>
    <source>
        <strain evidence="2">CM1030</strain>
        <tissue evidence="2">Blood</tissue>
    </source>
</reference>
<organism evidence="2 3">
    <name type="scientific">Cirrhinus mrigala</name>
    <name type="common">Mrigala</name>
    <dbReference type="NCBI Taxonomy" id="683832"/>
    <lineage>
        <taxon>Eukaryota</taxon>
        <taxon>Metazoa</taxon>
        <taxon>Chordata</taxon>
        <taxon>Craniata</taxon>
        <taxon>Vertebrata</taxon>
        <taxon>Euteleostomi</taxon>
        <taxon>Actinopterygii</taxon>
        <taxon>Neopterygii</taxon>
        <taxon>Teleostei</taxon>
        <taxon>Ostariophysi</taxon>
        <taxon>Cypriniformes</taxon>
        <taxon>Cyprinidae</taxon>
        <taxon>Labeoninae</taxon>
        <taxon>Labeonini</taxon>
        <taxon>Cirrhinus</taxon>
    </lineage>
</organism>
<dbReference type="AlphaFoldDB" id="A0ABD0NNN0"/>
<feature type="compositionally biased region" description="Polar residues" evidence="1">
    <location>
        <begin position="33"/>
        <end position="52"/>
    </location>
</feature>
<dbReference type="Proteomes" id="UP001529510">
    <property type="component" value="Unassembled WGS sequence"/>
</dbReference>
<feature type="region of interest" description="Disordered" evidence="1">
    <location>
        <begin position="1"/>
        <end position="164"/>
    </location>
</feature>
<name>A0ABD0NNN0_CIRMR</name>
<feature type="non-terminal residue" evidence="2">
    <location>
        <position position="1"/>
    </location>
</feature>
<keyword evidence="3" id="KW-1185">Reference proteome</keyword>
<feature type="non-terminal residue" evidence="2">
    <location>
        <position position="164"/>
    </location>
</feature>
<comment type="caution">
    <text evidence="2">The sequence shown here is derived from an EMBL/GenBank/DDBJ whole genome shotgun (WGS) entry which is preliminary data.</text>
</comment>
<feature type="compositionally biased region" description="Basic and acidic residues" evidence="1">
    <location>
        <begin position="1"/>
        <end position="17"/>
    </location>
</feature>
<accession>A0ABD0NNN0</accession>